<name>A0ABP8N466_9BACT</name>
<evidence type="ECO:0000313" key="3">
    <source>
        <dbReference type="EMBL" id="GAA4460119.1"/>
    </source>
</evidence>
<dbReference type="PROSITE" id="PS51257">
    <property type="entry name" value="PROKAR_LIPOPROTEIN"/>
    <property type="match status" value="1"/>
</dbReference>
<keyword evidence="2" id="KW-0732">Signal</keyword>
<accession>A0ABP8N466</accession>
<feature type="region of interest" description="Disordered" evidence="1">
    <location>
        <begin position="93"/>
        <end position="113"/>
    </location>
</feature>
<comment type="caution">
    <text evidence="3">The sequence shown here is derived from an EMBL/GenBank/DDBJ whole genome shotgun (WGS) entry which is preliminary data.</text>
</comment>
<evidence type="ECO:0000256" key="2">
    <source>
        <dbReference type="SAM" id="SignalP"/>
    </source>
</evidence>
<evidence type="ECO:0000313" key="4">
    <source>
        <dbReference type="Proteomes" id="UP001500067"/>
    </source>
</evidence>
<dbReference type="EMBL" id="BAABFA010000004">
    <property type="protein sequence ID" value="GAA4460119.1"/>
    <property type="molecule type" value="Genomic_DNA"/>
</dbReference>
<protein>
    <recommendedName>
        <fullName evidence="5">YXWGXW repeat-containing protein</fullName>
    </recommendedName>
</protein>
<evidence type="ECO:0000256" key="1">
    <source>
        <dbReference type="SAM" id="MobiDB-lite"/>
    </source>
</evidence>
<feature type="compositionally biased region" description="Basic residues" evidence="1">
    <location>
        <begin position="97"/>
        <end position="113"/>
    </location>
</feature>
<keyword evidence="4" id="KW-1185">Reference proteome</keyword>
<dbReference type="RefSeq" id="WP_345077248.1">
    <property type="nucleotide sequence ID" value="NZ_BAABFA010000004.1"/>
</dbReference>
<sequence length="113" mass="12995">MRTIKGILATAAIVLACSAAAPAQIYVEVRPTIPVYTRPASPGPGYVWIEEDWNPYSDRYEWRGGYWAPARTGYYYRPGRWRHSARGYYWSPGGWRQHGHRHGNGRGHGHPRR</sequence>
<gene>
    <name evidence="3" type="ORF">GCM10023093_02250</name>
</gene>
<evidence type="ECO:0008006" key="5">
    <source>
        <dbReference type="Google" id="ProtNLM"/>
    </source>
</evidence>
<feature type="chain" id="PRO_5045673005" description="YXWGXW repeat-containing protein" evidence="2">
    <location>
        <begin position="24"/>
        <end position="113"/>
    </location>
</feature>
<reference evidence="4" key="1">
    <citation type="journal article" date="2019" name="Int. J. Syst. Evol. Microbiol.">
        <title>The Global Catalogue of Microorganisms (GCM) 10K type strain sequencing project: providing services to taxonomists for standard genome sequencing and annotation.</title>
        <authorList>
            <consortium name="The Broad Institute Genomics Platform"/>
            <consortium name="The Broad Institute Genome Sequencing Center for Infectious Disease"/>
            <person name="Wu L."/>
            <person name="Ma J."/>
        </authorList>
    </citation>
    <scope>NUCLEOTIDE SEQUENCE [LARGE SCALE GENOMIC DNA]</scope>
    <source>
        <strain evidence="4">JCM 32105</strain>
    </source>
</reference>
<proteinExistence type="predicted"/>
<organism evidence="3 4">
    <name type="scientific">Nemorincola caseinilytica</name>
    <dbReference type="NCBI Taxonomy" id="2054315"/>
    <lineage>
        <taxon>Bacteria</taxon>
        <taxon>Pseudomonadati</taxon>
        <taxon>Bacteroidota</taxon>
        <taxon>Chitinophagia</taxon>
        <taxon>Chitinophagales</taxon>
        <taxon>Chitinophagaceae</taxon>
        <taxon>Nemorincola</taxon>
    </lineage>
</organism>
<dbReference type="Proteomes" id="UP001500067">
    <property type="component" value="Unassembled WGS sequence"/>
</dbReference>
<feature type="signal peptide" evidence="2">
    <location>
        <begin position="1"/>
        <end position="23"/>
    </location>
</feature>